<dbReference type="Proteomes" id="UP001209540">
    <property type="component" value="Unassembled WGS sequence"/>
</dbReference>
<proteinExistence type="predicted"/>
<protein>
    <submittedName>
        <fullName evidence="1">Uncharacterized protein</fullName>
    </submittedName>
</protein>
<comment type="caution">
    <text evidence="1">The sequence shown here is derived from an EMBL/GenBank/DDBJ whole genome shotgun (WGS) entry which is preliminary data.</text>
</comment>
<accession>A0AAD5KAA8</accession>
<reference evidence="1" key="2">
    <citation type="submission" date="2023-02" db="EMBL/GenBank/DDBJ databases">
        <authorList>
            <consortium name="DOE Joint Genome Institute"/>
            <person name="Mondo S.J."/>
            <person name="Chang Y."/>
            <person name="Wang Y."/>
            <person name="Ahrendt S."/>
            <person name="Andreopoulos W."/>
            <person name="Barry K."/>
            <person name="Beard J."/>
            <person name="Benny G.L."/>
            <person name="Blankenship S."/>
            <person name="Bonito G."/>
            <person name="Cuomo C."/>
            <person name="Desiro A."/>
            <person name="Gervers K.A."/>
            <person name="Hundley H."/>
            <person name="Kuo A."/>
            <person name="LaButti K."/>
            <person name="Lang B.F."/>
            <person name="Lipzen A."/>
            <person name="O'Donnell K."/>
            <person name="Pangilinan J."/>
            <person name="Reynolds N."/>
            <person name="Sandor L."/>
            <person name="Smith M.W."/>
            <person name="Tsang A."/>
            <person name="Grigoriev I.V."/>
            <person name="Stajich J.E."/>
            <person name="Spatafora J.W."/>
        </authorList>
    </citation>
    <scope>NUCLEOTIDE SEQUENCE</scope>
    <source>
        <strain evidence="1">RSA 2281</strain>
    </source>
</reference>
<organism evidence="1 2">
    <name type="scientific">Phascolomyces articulosus</name>
    <dbReference type="NCBI Taxonomy" id="60185"/>
    <lineage>
        <taxon>Eukaryota</taxon>
        <taxon>Fungi</taxon>
        <taxon>Fungi incertae sedis</taxon>
        <taxon>Mucoromycota</taxon>
        <taxon>Mucoromycotina</taxon>
        <taxon>Mucoromycetes</taxon>
        <taxon>Mucorales</taxon>
        <taxon>Lichtheimiaceae</taxon>
        <taxon>Phascolomyces</taxon>
    </lineage>
</organism>
<dbReference type="EMBL" id="JAIXMP010000002">
    <property type="protein sequence ID" value="KAI9276674.1"/>
    <property type="molecule type" value="Genomic_DNA"/>
</dbReference>
<sequence length="508" mass="59292">MVQSGKLTKISKNRMLAWRHVQFYDCFATDVALREGNVCFDRESHIRVRGVPGLFFLPHMSNMKECKISIQNYISVAKQPSICGSVERNRPFITSSTLGSIVLVQVGYDRDEGKVIEFGQFVMDSLEDYSKQNKKNEVNQRDNVEIIHVQHNYITRECNFRNTHHWMRLLYQSSYKKYNTYKEYGIPSSGEGAIETCHQKYIVGSGLPTANTAHTKWNANKMMMIQVQGHDQYQTLAPSSSMELQRDSGKDDCIKRPHSFKEVPSMLPKPNFMLSKLAHISDMKLVNGSQVTREAEQDDKGSYKSKIMENTSSIANHGKQPFLISKYVKFEGIIQQTYQQFNIKYIWFVQTYINQDNKEEKKTRIRNIHHIYGNVHYAGKHRGDKEYFKCIWTLEEAIKSNWVLFVGRDIRRYGEDISGQYPTTLLSQLIKLLPQLDMNEILYHALIRLFPEFIDYVDIDYEQPIENLGIRFYGIRQYEPAIQKYTFFPSWIGVNGEHIYAIDMDTPF</sequence>
<evidence type="ECO:0000313" key="1">
    <source>
        <dbReference type="EMBL" id="KAI9276674.1"/>
    </source>
</evidence>
<evidence type="ECO:0000313" key="2">
    <source>
        <dbReference type="Proteomes" id="UP001209540"/>
    </source>
</evidence>
<gene>
    <name evidence="1" type="ORF">BDA99DRAFT_531775</name>
</gene>
<name>A0AAD5KAA8_9FUNG</name>
<reference evidence="1" key="1">
    <citation type="journal article" date="2022" name="IScience">
        <title>Evolution of zygomycete secretomes and the origins of terrestrial fungal ecologies.</title>
        <authorList>
            <person name="Chang Y."/>
            <person name="Wang Y."/>
            <person name="Mondo S."/>
            <person name="Ahrendt S."/>
            <person name="Andreopoulos W."/>
            <person name="Barry K."/>
            <person name="Beard J."/>
            <person name="Benny G.L."/>
            <person name="Blankenship S."/>
            <person name="Bonito G."/>
            <person name="Cuomo C."/>
            <person name="Desiro A."/>
            <person name="Gervers K.A."/>
            <person name="Hundley H."/>
            <person name="Kuo A."/>
            <person name="LaButti K."/>
            <person name="Lang B.F."/>
            <person name="Lipzen A."/>
            <person name="O'Donnell K."/>
            <person name="Pangilinan J."/>
            <person name="Reynolds N."/>
            <person name="Sandor L."/>
            <person name="Smith M.E."/>
            <person name="Tsang A."/>
            <person name="Grigoriev I.V."/>
            <person name="Stajich J.E."/>
            <person name="Spatafora J.W."/>
        </authorList>
    </citation>
    <scope>NUCLEOTIDE SEQUENCE</scope>
    <source>
        <strain evidence="1">RSA 2281</strain>
    </source>
</reference>
<dbReference type="AlphaFoldDB" id="A0AAD5KAA8"/>
<keyword evidence="2" id="KW-1185">Reference proteome</keyword>